<reference evidence="7 8" key="1">
    <citation type="journal article" date="2017" name="Curr. Biol.">
        <title>The Evolution of Venom by Co-option of Single-Copy Genes.</title>
        <authorList>
            <person name="Martinson E.O."/>
            <person name="Mrinalini"/>
            <person name="Kelkar Y.D."/>
            <person name="Chang C.H."/>
            <person name="Werren J.H."/>
        </authorList>
    </citation>
    <scope>NUCLEOTIDE SEQUENCE [LARGE SCALE GENOMIC DNA]</scope>
    <source>
        <strain evidence="7 8">Alberta</strain>
        <tissue evidence="7">Whole body</tissue>
    </source>
</reference>
<keyword evidence="3" id="KW-0687">Ribonucleoprotein</keyword>
<keyword evidence="2" id="KW-0689">Ribosomal protein</keyword>
<comment type="similarity">
    <text evidence="1">Belongs to the eukaryotic ribosomal protein eS25 family.</text>
</comment>
<evidence type="ECO:0000256" key="4">
    <source>
        <dbReference type="ARBA" id="ARBA00035148"/>
    </source>
</evidence>
<accession>A0A232EEF1</accession>
<evidence type="ECO:0000313" key="8">
    <source>
        <dbReference type="Proteomes" id="UP000215335"/>
    </source>
</evidence>
<dbReference type="FunFam" id="1.10.10.10:FF:000166">
    <property type="entry name" value="40S ribosomal protein S25"/>
    <property type="match status" value="2"/>
</dbReference>
<dbReference type="GO" id="GO:0022626">
    <property type="term" value="C:cytosolic ribosome"/>
    <property type="evidence" value="ECO:0007669"/>
    <property type="project" value="UniProtKB-ARBA"/>
</dbReference>
<feature type="region of interest" description="Disordered" evidence="6">
    <location>
        <begin position="35"/>
        <end position="72"/>
    </location>
</feature>
<evidence type="ECO:0000256" key="6">
    <source>
        <dbReference type="SAM" id="MobiDB-lite"/>
    </source>
</evidence>
<sequence length="285" mass="32322">VKSGAFDDNDQRSSSGSYQTEYGVLDTSWSLFKSIMPPKKDTKGSSKQPQKTQKKKEGGSGGKAKKKKWSKGKVRDKLNNQVLFDKGTYEKLLKEVPAYKLITPSIVSERLKIRGSLARRALIELQQKGLIKQVVQHHAQLIYTRTTKGDDPAAKYRNHEKFMELNFDDFMHYISICPPKKDTKGSSILKAFMLSSVIKWSKGKVRDKLNNQVLFDKGTYEKLLKEVPAYKLITPSIVSERLKIRGSLARRALIELQQKGLIKQVVQHHAQLIYTRTTKGDDPAA</sequence>
<dbReference type="EMBL" id="NNAY01005329">
    <property type="protein sequence ID" value="OXU16746.1"/>
    <property type="molecule type" value="Genomic_DNA"/>
</dbReference>
<proteinExistence type="inferred from homology"/>
<comment type="caution">
    <text evidence="7">The sequence shown here is derived from an EMBL/GenBank/DDBJ whole genome shotgun (WGS) entry which is preliminary data.</text>
</comment>
<dbReference type="AlphaFoldDB" id="A0A232EEF1"/>
<evidence type="ECO:0000256" key="5">
    <source>
        <dbReference type="ARBA" id="ARBA00035460"/>
    </source>
</evidence>
<evidence type="ECO:0000256" key="1">
    <source>
        <dbReference type="ARBA" id="ARBA00009106"/>
    </source>
</evidence>
<dbReference type="OrthoDB" id="10263513at2759"/>
<gene>
    <name evidence="7" type="ORF">TSAR_008481</name>
</gene>
<dbReference type="GO" id="GO:1990904">
    <property type="term" value="C:ribonucleoprotein complex"/>
    <property type="evidence" value="ECO:0007669"/>
    <property type="project" value="UniProtKB-KW"/>
</dbReference>
<dbReference type="Gene3D" id="3.30.63.20">
    <property type="match status" value="2"/>
</dbReference>
<dbReference type="GO" id="GO:0003735">
    <property type="term" value="F:structural constituent of ribosome"/>
    <property type="evidence" value="ECO:0007669"/>
    <property type="project" value="UniProtKB-ARBA"/>
</dbReference>
<evidence type="ECO:0000256" key="3">
    <source>
        <dbReference type="ARBA" id="ARBA00023274"/>
    </source>
</evidence>
<organism evidence="7 8">
    <name type="scientific">Trichomalopsis sarcophagae</name>
    <dbReference type="NCBI Taxonomy" id="543379"/>
    <lineage>
        <taxon>Eukaryota</taxon>
        <taxon>Metazoa</taxon>
        <taxon>Ecdysozoa</taxon>
        <taxon>Arthropoda</taxon>
        <taxon>Hexapoda</taxon>
        <taxon>Insecta</taxon>
        <taxon>Pterygota</taxon>
        <taxon>Neoptera</taxon>
        <taxon>Endopterygota</taxon>
        <taxon>Hymenoptera</taxon>
        <taxon>Apocrita</taxon>
        <taxon>Proctotrupomorpha</taxon>
        <taxon>Chalcidoidea</taxon>
        <taxon>Pteromalidae</taxon>
        <taxon>Pteromalinae</taxon>
        <taxon>Trichomalopsis</taxon>
    </lineage>
</organism>
<protein>
    <recommendedName>
        <fullName evidence="4">Small ribosomal subunit protein eS25</fullName>
    </recommendedName>
    <alternativeName>
        <fullName evidence="5">40S ribosomal protein S25</fullName>
    </alternativeName>
</protein>
<evidence type="ECO:0000313" key="7">
    <source>
        <dbReference type="EMBL" id="OXU16746.1"/>
    </source>
</evidence>
<feature type="non-terminal residue" evidence="7">
    <location>
        <position position="1"/>
    </location>
</feature>
<dbReference type="Pfam" id="PF03297">
    <property type="entry name" value="Ribosomal_S25"/>
    <property type="match status" value="2"/>
</dbReference>
<dbReference type="InterPro" id="IPR004977">
    <property type="entry name" value="Ribosomal_eS25"/>
</dbReference>
<keyword evidence="8" id="KW-1185">Reference proteome</keyword>
<dbReference type="PANTHER" id="PTHR12850">
    <property type="entry name" value="40S RIBOSOMAL PROTEIN S25"/>
    <property type="match status" value="1"/>
</dbReference>
<dbReference type="STRING" id="543379.A0A232EEF1"/>
<evidence type="ECO:0000256" key="2">
    <source>
        <dbReference type="ARBA" id="ARBA00022980"/>
    </source>
</evidence>
<dbReference type="FunFam" id="3.30.63.20:FF:000001">
    <property type="entry name" value="40S ribosomal protein S25"/>
    <property type="match status" value="2"/>
</dbReference>
<feature type="compositionally biased region" description="Basic residues" evidence="6">
    <location>
        <begin position="63"/>
        <end position="72"/>
    </location>
</feature>
<name>A0A232EEF1_9HYME</name>
<dbReference type="Proteomes" id="UP000215335">
    <property type="component" value="Unassembled WGS sequence"/>
</dbReference>